<gene>
    <name evidence="2" type="ORF">L21SP2_3414</name>
</gene>
<dbReference type="RefSeq" id="WP_024269640.1">
    <property type="nucleotide sequence ID" value="NC_023035.1"/>
</dbReference>
<evidence type="ECO:0000313" key="2">
    <source>
        <dbReference type="EMBL" id="AHC16752.1"/>
    </source>
</evidence>
<dbReference type="STRING" id="1307761.L21SP2_3414"/>
<protein>
    <submittedName>
        <fullName evidence="2">Glutamine amidotransferase class-I</fullName>
        <ecNumber evidence="2">6.3.5.2</ecNumber>
    </submittedName>
</protein>
<dbReference type="EMBL" id="CP006939">
    <property type="protein sequence ID" value="AHC16752.1"/>
    <property type="molecule type" value="Genomic_DNA"/>
</dbReference>
<dbReference type="PANTHER" id="PTHR42695:SF5">
    <property type="entry name" value="GLUTAMINE AMIDOTRANSFERASE YLR126C-RELATED"/>
    <property type="match status" value="1"/>
</dbReference>
<reference evidence="2 3" key="1">
    <citation type="journal article" date="2015" name="Stand. Genomic Sci.">
        <title>Complete genome sequence and description of Salinispira pacifica gen. nov., sp. nov., a novel spirochaete isolated form a hypersaline microbial mat.</title>
        <authorList>
            <person name="Ben Hania W."/>
            <person name="Joseph M."/>
            <person name="Schumann P."/>
            <person name="Bunk B."/>
            <person name="Fiebig A."/>
            <person name="Sproer C."/>
            <person name="Klenk H.P."/>
            <person name="Fardeau M.L."/>
            <person name="Spring S."/>
        </authorList>
    </citation>
    <scope>NUCLEOTIDE SEQUENCE [LARGE SCALE GENOMIC DNA]</scope>
    <source>
        <strain evidence="2 3">L21-RPul-D2</strain>
    </source>
</reference>
<dbReference type="InterPro" id="IPR044992">
    <property type="entry name" value="ChyE-like"/>
</dbReference>
<dbReference type="PROSITE" id="PS51273">
    <property type="entry name" value="GATASE_TYPE_1"/>
    <property type="match status" value="1"/>
</dbReference>
<keyword evidence="2" id="KW-0315">Glutamine amidotransferase</keyword>
<proteinExistence type="predicted"/>
<evidence type="ECO:0000259" key="1">
    <source>
        <dbReference type="Pfam" id="PF00117"/>
    </source>
</evidence>
<dbReference type="Proteomes" id="UP000018680">
    <property type="component" value="Chromosome"/>
</dbReference>
<keyword evidence="3" id="KW-1185">Reference proteome</keyword>
<dbReference type="InterPro" id="IPR017926">
    <property type="entry name" value="GATASE"/>
</dbReference>
<dbReference type="PATRIC" id="fig|1307761.3.peg.3403"/>
<dbReference type="Gene3D" id="3.40.50.880">
    <property type="match status" value="1"/>
</dbReference>
<dbReference type="eggNOG" id="COG0518">
    <property type="taxonomic scope" value="Bacteria"/>
</dbReference>
<name>V5WLH0_9SPIO</name>
<keyword evidence="2" id="KW-0808">Transferase</keyword>
<dbReference type="Pfam" id="PF00117">
    <property type="entry name" value="GATase"/>
    <property type="match status" value="1"/>
</dbReference>
<organism evidence="2 3">
    <name type="scientific">Salinispira pacifica</name>
    <dbReference type="NCBI Taxonomy" id="1307761"/>
    <lineage>
        <taxon>Bacteria</taxon>
        <taxon>Pseudomonadati</taxon>
        <taxon>Spirochaetota</taxon>
        <taxon>Spirochaetia</taxon>
        <taxon>Spirochaetales</taxon>
        <taxon>Spirochaetaceae</taxon>
        <taxon>Salinispira</taxon>
    </lineage>
</organism>
<dbReference type="EC" id="6.3.5.2" evidence="2"/>
<dbReference type="GO" id="GO:0016740">
    <property type="term" value="F:transferase activity"/>
    <property type="evidence" value="ECO:0007669"/>
    <property type="project" value="UniProtKB-KW"/>
</dbReference>
<dbReference type="CDD" id="cd01741">
    <property type="entry name" value="GATase1_1"/>
    <property type="match status" value="1"/>
</dbReference>
<keyword evidence="2" id="KW-0436">Ligase</keyword>
<dbReference type="HOGENOM" id="CLU_054974_3_1_12"/>
<dbReference type="AlphaFoldDB" id="V5WLH0"/>
<dbReference type="PANTHER" id="PTHR42695">
    <property type="entry name" value="GLUTAMINE AMIDOTRANSFERASE YLR126C-RELATED"/>
    <property type="match status" value="1"/>
</dbReference>
<sequence length="238" mass="26185">MIDVFRHVKFEDLGSFAAVLERLQIDFRYIDVPVLKDTDWSALDPLSRRPLIVLGGPMSVHDQTEYPWLVSETEFLGRRIAEGLPTLGICLGAQLIAKAAGARVYPGDVPEIGWAGVTFTGQAAAYGLSVPGAGNSADVLHWHGETFDLPDGGVLLAFNERYSHQAFALTPKILGLQFHLEADYPDLEHWFSGHALEISLTPGVDAALLRDESREKCPALKAWSTAFFTHWLDQCGLL</sequence>
<dbReference type="OrthoDB" id="9813383at2"/>
<dbReference type="SUPFAM" id="SSF52317">
    <property type="entry name" value="Class I glutamine amidotransferase-like"/>
    <property type="match status" value="1"/>
</dbReference>
<dbReference type="InterPro" id="IPR029062">
    <property type="entry name" value="Class_I_gatase-like"/>
</dbReference>
<dbReference type="KEGG" id="slr:L21SP2_3414"/>
<evidence type="ECO:0000313" key="3">
    <source>
        <dbReference type="Proteomes" id="UP000018680"/>
    </source>
</evidence>
<dbReference type="GO" id="GO:0003922">
    <property type="term" value="F:GMP synthase (glutamine-hydrolyzing) activity"/>
    <property type="evidence" value="ECO:0007669"/>
    <property type="project" value="UniProtKB-EC"/>
</dbReference>
<dbReference type="GO" id="GO:0005829">
    <property type="term" value="C:cytosol"/>
    <property type="evidence" value="ECO:0007669"/>
    <property type="project" value="TreeGrafter"/>
</dbReference>
<accession>V5WLH0</accession>
<feature type="domain" description="Glutamine amidotransferase" evidence="1">
    <location>
        <begin position="45"/>
        <end position="182"/>
    </location>
</feature>